<accession>A0AAP0HF64</accession>
<proteinExistence type="predicted"/>
<evidence type="ECO:0000256" key="1">
    <source>
        <dbReference type="SAM" id="MobiDB-lite"/>
    </source>
</evidence>
<reference evidence="2 3" key="1">
    <citation type="submission" date="2024-01" db="EMBL/GenBank/DDBJ databases">
        <title>Genome assemblies of Stephania.</title>
        <authorList>
            <person name="Yang L."/>
        </authorList>
    </citation>
    <scope>NUCLEOTIDE SEQUENCE [LARGE SCALE GENOMIC DNA]</scope>
    <source>
        <strain evidence="2">YNDBR</strain>
        <tissue evidence="2">Leaf</tissue>
    </source>
</reference>
<protein>
    <submittedName>
        <fullName evidence="2">Uncharacterized protein</fullName>
    </submittedName>
</protein>
<keyword evidence="3" id="KW-1185">Reference proteome</keyword>
<gene>
    <name evidence="2" type="ORF">Syun_031951</name>
</gene>
<sequence length="140" mass="15537">MRLSHRSLLAFFRCSVVKRFDIPDVLKQEFAPYFAGWVWLSTFSRGDGNKRGQLEWKGPIICDQSEEPLPNTILLQPKRFLPVLTAAGDGTTFSRLGANFYLGVPAAEALFAAAGSRTGLPHADPERERAEPLLHPPNSD</sequence>
<name>A0AAP0HF64_9MAGN</name>
<organism evidence="2 3">
    <name type="scientific">Stephania yunnanensis</name>
    <dbReference type="NCBI Taxonomy" id="152371"/>
    <lineage>
        <taxon>Eukaryota</taxon>
        <taxon>Viridiplantae</taxon>
        <taxon>Streptophyta</taxon>
        <taxon>Embryophyta</taxon>
        <taxon>Tracheophyta</taxon>
        <taxon>Spermatophyta</taxon>
        <taxon>Magnoliopsida</taxon>
        <taxon>Ranunculales</taxon>
        <taxon>Menispermaceae</taxon>
        <taxon>Menispermoideae</taxon>
        <taxon>Cissampelideae</taxon>
        <taxon>Stephania</taxon>
    </lineage>
</organism>
<feature type="compositionally biased region" description="Basic and acidic residues" evidence="1">
    <location>
        <begin position="123"/>
        <end position="132"/>
    </location>
</feature>
<evidence type="ECO:0000313" key="2">
    <source>
        <dbReference type="EMBL" id="KAK9082321.1"/>
    </source>
</evidence>
<dbReference type="EMBL" id="JBBNAF010000029">
    <property type="protein sequence ID" value="KAK9082321.1"/>
    <property type="molecule type" value="Genomic_DNA"/>
</dbReference>
<comment type="caution">
    <text evidence="2">The sequence shown here is derived from an EMBL/GenBank/DDBJ whole genome shotgun (WGS) entry which is preliminary data.</text>
</comment>
<dbReference type="AlphaFoldDB" id="A0AAP0HF64"/>
<dbReference type="Proteomes" id="UP001420932">
    <property type="component" value="Unassembled WGS sequence"/>
</dbReference>
<feature type="region of interest" description="Disordered" evidence="1">
    <location>
        <begin position="118"/>
        <end position="140"/>
    </location>
</feature>
<evidence type="ECO:0000313" key="3">
    <source>
        <dbReference type="Proteomes" id="UP001420932"/>
    </source>
</evidence>